<proteinExistence type="predicted"/>
<evidence type="ECO:0000259" key="3">
    <source>
        <dbReference type="Pfam" id="PF13435"/>
    </source>
</evidence>
<gene>
    <name evidence="4" type="ORF">GALL_149490</name>
</gene>
<dbReference type="SUPFAM" id="SSF48695">
    <property type="entry name" value="Multiheme cytochromes"/>
    <property type="match status" value="1"/>
</dbReference>
<dbReference type="AlphaFoldDB" id="A0A1J5SFJ2"/>
<reference evidence="4" key="1">
    <citation type="submission" date="2016-10" db="EMBL/GenBank/DDBJ databases">
        <title>Sequence of Gallionella enrichment culture.</title>
        <authorList>
            <person name="Poehlein A."/>
            <person name="Muehling M."/>
            <person name="Daniel R."/>
        </authorList>
    </citation>
    <scope>NUCLEOTIDE SEQUENCE</scope>
</reference>
<sequence>MIRKVFLSRYVLIVSGMILSVFIFITCSNKEKTNSKYISTVKYEQFSGELSCAKCHKDIYEAHIKTSHYLTSQIGIEKNIKGSFEAGKNTFSYNPSVYISMEKRNDSLYQVEYVNGIEKTAKPFDFVVGSGKRGQTFMYWNKSNLFQLPITYFTSAGQWSNSPGYSNKVMFHRPITSRCLECHSTYFNKISDAEKYPEEFSRTDIVLGISCERCHGPGAKHVEFHTKNPDQKIGQYILNPKTFTRQQSLDMCRVCHGGKLSKTKPSFEFKAGDTLSNFFATDSVTKSVADMDVHGNQFGMLSASKCFNLSEMTCSSCHSAHDNEIGKLEVFSQRCMNCHSVSKNNFCKMVDKVSAEKLKKNCIDCHMPEQSSRAIMVLLQGQSIPTSAVMRSHFISIYPEETKQILSGAKNEKKKMSSIINQEK</sequence>
<dbReference type="CDD" id="cd08168">
    <property type="entry name" value="Cytochrom_C3"/>
    <property type="match status" value="1"/>
</dbReference>
<dbReference type="EMBL" id="MLJW01000070">
    <property type="protein sequence ID" value="OIR02949.1"/>
    <property type="molecule type" value="Genomic_DNA"/>
</dbReference>
<accession>A0A1J5SFJ2</accession>
<name>A0A1J5SFJ2_9ZZZZ</name>
<dbReference type="InterPro" id="IPR023155">
    <property type="entry name" value="Cyt_c-552/4"/>
</dbReference>
<evidence type="ECO:0000256" key="2">
    <source>
        <dbReference type="SAM" id="Phobius"/>
    </source>
</evidence>
<dbReference type="Gene3D" id="1.10.1130.10">
    <property type="entry name" value="Flavocytochrome C3, Chain A"/>
    <property type="match status" value="1"/>
</dbReference>
<dbReference type="PANTHER" id="PTHR35038:SF8">
    <property type="entry name" value="C-TYPE POLYHEME CYTOCHROME OMCC"/>
    <property type="match status" value="1"/>
</dbReference>
<dbReference type="PANTHER" id="PTHR35038">
    <property type="entry name" value="DISSIMILATORY SULFITE REDUCTASE SIRA"/>
    <property type="match status" value="1"/>
</dbReference>
<evidence type="ECO:0000313" key="4">
    <source>
        <dbReference type="EMBL" id="OIR02949.1"/>
    </source>
</evidence>
<feature type="transmembrane region" description="Helical" evidence="2">
    <location>
        <begin position="7"/>
        <end position="25"/>
    </location>
</feature>
<dbReference type="Pfam" id="PF13435">
    <property type="entry name" value="Cytochrome_C554"/>
    <property type="match status" value="1"/>
</dbReference>
<keyword evidence="2" id="KW-1133">Transmembrane helix</keyword>
<dbReference type="InterPro" id="IPR036280">
    <property type="entry name" value="Multihaem_cyt_sf"/>
</dbReference>
<dbReference type="InterPro" id="IPR051829">
    <property type="entry name" value="Multiheme_Cytochr_ET"/>
</dbReference>
<evidence type="ECO:0000256" key="1">
    <source>
        <dbReference type="ARBA" id="ARBA00022729"/>
    </source>
</evidence>
<organism evidence="4">
    <name type="scientific">mine drainage metagenome</name>
    <dbReference type="NCBI Taxonomy" id="410659"/>
    <lineage>
        <taxon>unclassified sequences</taxon>
        <taxon>metagenomes</taxon>
        <taxon>ecological metagenomes</taxon>
    </lineage>
</organism>
<feature type="domain" description="Cytochrome c-552/4" evidence="3">
    <location>
        <begin position="176"/>
        <end position="216"/>
    </location>
</feature>
<comment type="caution">
    <text evidence="4">The sequence shown here is derived from an EMBL/GenBank/DDBJ whole genome shotgun (WGS) entry which is preliminary data.</text>
</comment>
<keyword evidence="1" id="KW-0732">Signal</keyword>
<protein>
    <submittedName>
        <fullName evidence="4">Doubled CXXCH motif (Paired_CXXCH_1)</fullName>
    </submittedName>
</protein>
<keyword evidence="2" id="KW-0472">Membrane</keyword>
<keyword evidence="2" id="KW-0812">Transmembrane</keyword>
<dbReference type="Gene3D" id="3.90.10.10">
    <property type="entry name" value="Cytochrome C3"/>
    <property type="match status" value="1"/>
</dbReference>